<dbReference type="PANTHER" id="PTHR46268">
    <property type="entry name" value="STRESS RESPONSE PROTEIN NHAX"/>
    <property type="match status" value="1"/>
</dbReference>
<organism evidence="3 4">
    <name type="scientific">Levilactobacillus tongjiangensis</name>
    <dbReference type="NCBI Taxonomy" id="2486023"/>
    <lineage>
        <taxon>Bacteria</taxon>
        <taxon>Bacillati</taxon>
        <taxon>Bacillota</taxon>
        <taxon>Bacilli</taxon>
        <taxon>Lactobacillales</taxon>
        <taxon>Lactobacillaceae</taxon>
        <taxon>Levilactobacillus</taxon>
    </lineage>
</organism>
<evidence type="ECO:0000313" key="3">
    <source>
        <dbReference type="EMBL" id="MFC6206269.1"/>
    </source>
</evidence>
<comment type="caution">
    <text evidence="3">The sequence shown here is derived from an EMBL/GenBank/DDBJ whole genome shotgun (WGS) entry which is preliminary data.</text>
</comment>
<dbReference type="EMBL" id="JBHSSK010000006">
    <property type="protein sequence ID" value="MFC6206269.1"/>
    <property type="molecule type" value="Genomic_DNA"/>
</dbReference>
<keyword evidence="4" id="KW-1185">Reference proteome</keyword>
<evidence type="ECO:0000256" key="1">
    <source>
        <dbReference type="ARBA" id="ARBA00008791"/>
    </source>
</evidence>
<dbReference type="PRINTS" id="PR01438">
    <property type="entry name" value="UNVRSLSTRESS"/>
</dbReference>
<reference evidence="4" key="1">
    <citation type="journal article" date="2019" name="Int. J. Syst. Evol. Microbiol.">
        <title>The Global Catalogue of Microorganisms (GCM) 10K type strain sequencing project: providing services to taxonomists for standard genome sequencing and annotation.</title>
        <authorList>
            <consortium name="The Broad Institute Genomics Platform"/>
            <consortium name="The Broad Institute Genome Sequencing Center for Infectious Disease"/>
            <person name="Wu L."/>
            <person name="Ma J."/>
        </authorList>
    </citation>
    <scope>NUCLEOTIDE SEQUENCE [LARGE SCALE GENOMIC DNA]</scope>
    <source>
        <strain evidence="4">CCM 8905</strain>
    </source>
</reference>
<dbReference type="SUPFAM" id="SSF52402">
    <property type="entry name" value="Adenine nucleotide alpha hydrolases-like"/>
    <property type="match status" value="1"/>
</dbReference>
<comment type="similarity">
    <text evidence="1">Belongs to the universal stress protein A family.</text>
</comment>
<dbReference type="PANTHER" id="PTHR46268:SF6">
    <property type="entry name" value="UNIVERSAL STRESS PROTEIN UP12"/>
    <property type="match status" value="1"/>
</dbReference>
<dbReference type="Gene3D" id="3.40.50.620">
    <property type="entry name" value="HUPs"/>
    <property type="match status" value="1"/>
</dbReference>
<dbReference type="InterPro" id="IPR006015">
    <property type="entry name" value="Universal_stress_UspA"/>
</dbReference>
<dbReference type="InterPro" id="IPR014729">
    <property type="entry name" value="Rossmann-like_a/b/a_fold"/>
</dbReference>
<protein>
    <submittedName>
        <fullName evidence="3">Universal stress protein</fullName>
    </submittedName>
</protein>
<dbReference type="Proteomes" id="UP001596254">
    <property type="component" value="Unassembled WGS sequence"/>
</dbReference>
<gene>
    <name evidence="3" type="ORF">ACFP1G_02095</name>
</gene>
<evidence type="ECO:0000313" key="4">
    <source>
        <dbReference type="Proteomes" id="UP001596254"/>
    </source>
</evidence>
<dbReference type="CDD" id="cd00293">
    <property type="entry name" value="USP-like"/>
    <property type="match status" value="1"/>
</dbReference>
<feature type="domain" description="UspA" evidence="2">
    <location>
        <begin position="1"/>
        <end position="142"/>
    </location>
</feature>
<accession>A0ABW1SPF4</accession>
<dbReference type="Pfam" id="PF00582">
    <property type="entry name" value="Usp"/>
    <property type="match status" value="1"/>
</dbReference>
<name>A0ABW1SPF4_9LACO</name>
<sequence length="150" mass="15913">MYSRLLVPLDGSSNSIEALKTAIRLAQDWHASLVLLHIDDITQVSSGGLGASYNEVVSAMREASHQILTDAQAMAANSDIPTTILQSDGSPKQHIVEIANSPADAIDLIVIGKSGTNAFSRMVVGSTTNYVVQHARPNVFVVNDSEPAKS</sequence>
<dbReference type="InterPro" id="IPR006016">
    <property type="entry name" value="UspA"/>
</dbReference>
<dbReference type="RefSeq" id="WP_125694162.1">
    <property type="nucleotide sequence ID" value="NZ_JBHSSK010000006.1"/>
</dbReference>
<proteinExistence type="inferred from homology"/>
<evidence type="ECO:0000259" key="2">
    <source>
        <dbReference type="Pfam" id="PF00582"/>
    </source>
</evidence>